<dbReference type="Proteomes" id="UP000677054">
    <property type="component" value="Unassembled WGS sequence"/>
</dbReference>
<dbReference type="PROSITE" id="PS00028">
    <property type="entry name" value="ZINC_FINGER_C2H2_1"/>
    <property type="match status" value="1"/>
</dbReference>
<feature type="compositionally biased region" description="Basic and acidic residues" evidence="1">
    <location>
        <begin position="34"/>
        <end position="44"/>
    </location>
</feature>
<feature type="compositionally biased region" description="Low complexity" evidence="1">
    <location>
        <begin position="11"/>
        <end position="24"/>
    </location>
</feature>
<dbReference type="InterPro" id="IPR013087">
    <property type="entry name" value="Znf_C2H2_type"/>
</dbReference>
<proteinExistence type="predicted"/>
<evidence type="ECO:0000313" key="4">
    <source>
        <dbReference type="Proteomes" id="UP000677054"/>
    </source>
</evidence>
<keyword evidence="4" id="KW-1185">Reference proteome</keyword>
<organism evidence="3">
    <name type="scientific">Darwinula stevensoni</name>
    <dbReference type="NCBI Taxonomy" id="69355"/>
    <lineage>
        <taxon>Eukaryota</taxon>
        <taxon>Metazoa</taxon>
        <taxon>Ecdysozoa</taxon>
        <taxon>Arthropoda</taxon>
        <taxon>Crustacea</taxon>
        <taxon>Oligostraca</taxon>
        <taxon>Ostracoda</taxon>
        <taxon>Podocopa</taxon>
        <taxon>Podocopida</taxon>
        <taxon>Darwinulocopina</taxon>
        <taxon>Darwinuloidea</taxon>
        <taxon>Darwinulidae</taxon>
        <taxon>Darwinula</taxon>
    </lineage>
</organism>
<dbReference type="SMART" id="SM00355">
    <property type="entry name" value="ZnF_C2H2"/>
    <property type="match status" value="2"/>
</dbReference>
<dbReference type="AlphaFoldDB" id="A0A7R8X3C4"/>
<gene>
    <name evidence="3" type="ORF">DSTB1V02_LOCUS76</name>
</gene>
<evidence type="ECO:0000256" key="1">
    <source>
        <dbReference type="SAM" id="MobiDB-lite"/>
    </source>
</evidence>
<protein>
    <recommendedName>
        <fullName evidence="2">C2H2-type domain-containing protein</fullName>
    </recommendedName>
</protein>
<reference evidence="3" key="1">
    <citation type="submission" date="2020-11" db="EMBL/GenBank/DDBJ databases">
        <authorList>
            <person name="Tran Van P."/>
        </authorList>
    </citation>
    <scope>NUCLEOTIDE SEQUENCE</scope>
</reference>
<dbReference type="EMBL" id="CAJPEV010000004">
    <property type="protein sequence ID" value="CAG0878552.1"/>
    <property type="molecule type" value="Genomic_DNA"/>
</dbReference>
<dbReference type="Gene3D" id="3.30.160.60">
    <property type="entry name" value="Classic Zinc Finger"/>
    <property type="match status" value="1"/>
</dbReference>
<feature type="domain" description="C2H2-type" evidence="2">
    <location>
        <begin position="320"/>
        <end position="341"/>
    </location>
</feature>
<feature type="region of interest" description="Disordered" evidence="1">
    <location>
        <begin position="104"/>
        <end position="124"/>
    </location>
</feature>
<accession>A0A7R8X3C4</accession>
<dbReference type="SUPFAM" id="SSF57667">
    <property type="entry name" value="beta-beta-alpha zinc fingers"/>
    <property type="match status" value="1"/>
</dbReference>
<dbReference type="EMBL" id="LR899521">
    <property type="protein sequence ID" value="CAD7240038.1"/>
    <property type="molecule type" value="Genomic_DNA"/>
</dbReference>
<feature type="region of interest" description="Disordered" evidence="1">
    <location>
        <begin position="1"/>
        <end position="46"/>
    </location>
</feature>
<evidence type="ECO:0000259" key="2">
    <source>
        <dbReference type="PROSITE" id="PS00028"/>
    </source>
</evidence>
<evidence type="ECO:0000313" key="3">
    <source>
        <dbReference type="EMBL" id="CAD7240038.1"/>
    </source>
</evidence>
<dbReference type="Pfam" id="PF00096">
    <property type="entry name" value="zf-C2H2"/>
    <property type="match status" value="1"/>
</dbReference>
<dbReference type="InterPro" id="IPR036236">
    <property type="entry name" value="Znf_C2H2_sf"/>
</dbReference>
<sequence length="387" mass="43769">MNCEPSAQFFSTPSISPSQKLSSSHGDSPTEPEEYGKRGEDTSTKRFPWLASSEETSEEGICQDLLFGDPYGICFYSSIFGEKWTTINAWNAKDLLCSNADSVQSNSMDGPLTRPKGGRTRNRDQVAVVSKTKDPINAKLEDMEMVAGKLRLNNYFQSHDDHVFKYDSGGSFFEVQLGDEVEVSTDESFLIPGGMKPLNQAIEDDPGPIIVSTLEVPESAPEVIISDDNRCNGDDKENLPLHQIDLTKLDTISLTQGSNLEPKPKRMHRRIFFTDVQSRSKRARTKFFQVKDSLLPPTILSSYNSMHDPIVTSNGNLFPCKYCAKVYTTASARNRHNNKYHQVTPKYQCCHCEWVFDRAKYLKIHYRTYATCHDFAVQHGFHIKYIT</sequence>
<name>A0A7R8X3C4_9CRUS</name>